<gene>
    <name evidence="3" type="ORF">FNL38_11177</name>
</gene>
<dbReference type="Pfam" id="PF26526">
    <property type="entry name" value="DUF8175"/>
    <property type="match status" value="1"/>
</dbReference>
<evidence type="ECO:0000313" key="3">
    <source>
        <dbReference type="EMBL" id="TYQ00863.1"/>
    </source>
</evidence>
<feature type="signal peptide" evidence="1">
    <location>
        <begin position="1"/>
        <end position="17"/>
    </location>
</feature>
<protein>
    <recommendedName>
        <fullName evidence="2">DUF8175 domain-containing protein</fullName>
    </recommendedName>
</protein>
<evidence type="ECO:0000259" key="2">
    <source>
        <dbReference type="Pfam" id="PF26526"/>
    </source>
</evidence>
<dbReference type="InterPro" id="IPR058488">
    <property type="entry name" value="DUF8175"/>
</dbReference>
<dbReference type="PROSITE" id="PS51257">
    <property type="entry name" value="PROKAR_LIPOPROTEIN"/>
    <property type="match status" value="1"/>
</dbReference>
<evidence type="ECO:0000256" key="1">
    <source>
        <dbReference type="SAM" id="SignalP"/>
    </source>
</evidence>
<feature type="chain" id="PRO_5038981972" description="DUF8175 domain-containing protein" evidence="1">
    <location>
        <begin position="18"/>
        <end position="206"/>
    </location>
</feature>
<reference evidence="3" key="1">
    <citation type="submission" date="2019-07" db="EMBL/GenBank/DDBJ databases">
        <title>Genomic Encyclopedia of Type Strains, Phase IV (KMG-IV): sequencing the most valuable type-strain genomes for metagenomic binning, comparative biology and taxonomic classification.</title>
        <authorList>
            <person name="Goeker M."/>
        </authorList>
    </citation>
    <scope>NUCLEOTIDE SEQUENCE</scope>
    <source>
        <strain evidence="3">DSM 44596</strain>
    </source>
</reference>
<accession>A0A652YHZ2</accession>
<organism evidence="3">
    <name type="scientific">Nocardia globerula</name>
    <dbReference type="NCBI Taxonomy" id="1818"/>
    <lineage>
        <taxon>Bacteria</taxon>
        <taxon>Bacillati</taxon>
        <taxon>Actinomycetota</taxon>
        <taxon>Actinomycetes</taxon>
        <taxon>Mycobacteriales</taxon>
        <taxon>Nocardiaceae</taxon>
        <taxon>Nocardia</taxon>
    </lineage>
</organism>
<dbReference type="EMBL" id="VNIQ01000011">
    <property type="protein sequence ID" value="TYQ00863.1"/>
    <property type="molecule type" value="Genomic_DNA"/>
</dbReference>
<name>A0A652YHZ2_NOCGL</name>
<feature type="domain" description="DUF8175" evidence="2">
    <location>
        <begin position="30"/>
        <end position="194"/>
    </location>
</feature>
<proteinExistence type="predicted"/>
<dbReference type="AlphaFoldDB" id="A0A652YHZ2"/>
<keyword evidence="1" id="KW-0732">Signal</keyword>
<sequence>MRVLASMAIAAALLLTAGCGDSSDAPAGGAAEVSLTAVPAISGWSSINGISVPLGKTDGPASGSGEPFSGFTHTPQGAALAAIGQSVQLSTASDQSWPKMLAALAASGEGRDEFAVNRALISSNGDVDPAVAPSILGYVITSYDDSAAAVDIVQRFPDDSIASTRSAVVWTDTDWKLNLPTSQNSVPATALTDIPAGMVDLEGTRK</sequence>
<comment type="caution">
    <text evidence="3">The sequence shown here is derived from an EMBL/GenBank/DDBJ whole genome shotgun (WGS) entry which is preliminary data.</text>
</comment>